<dbReference type="RefSeq" id="WP_147163420.1">
    <property type="nucleotide sequence ID" value="NZ_BJZO01000035.1"/>
</dbReference>
<dbReference type="FunFam" id="3.40.50.300:FF:000013">
    <property type="entry name" value="PhoH family ATPase"/>
    <property type="match status" value="1"/>
</dbReference>
<dbReference type="OrthoDB" id="9805148at2"/>
<keyword evidence="9" id="KW-1185">Reference proteome</keyword>
<comment type="subcellular location">
    <subcellularLocation>
        <location evidence="1">Cytoplasm</location>
    </subcellularLocation>
</comment>
<dbReference type="InterPro" id="IPR003714">
    <property type="entry name" value="PhoH"/>
</dbReference>
<keyword evidence="5" id="KW-0067">ATP-binding</keyword>
<evidence type="ECO:0000256" key="6">
    <source>
        <dbReference type="ARBA" id="ARBA00039970"/>
    </source>
</evidence>
<evidence type="ECO:0000313" key="8">
    <source>
        <dbReference type="EMBL" id="GEO81381.1"/>
    </source>
</evidence>
<dbReference type="EMBL" id="BJZO01000035">
    <property type="protein sequence ID" value="GEO81381.1"/>
    <property type="molecule type" value="Genomic_DNA"/>
</dbReference>
<dbReference type="InterPro" id="IPR051451">
    <property type="entry name" value="PhoH2-like"/>
</dbReference>
<evidence type="ECO:0000256" key="1">
    <source>
        <dbReference type="ARBA" id="ARBA00004496"/>
    </source>
</evidence>
<dbReference type="PANTHER" id="PTHR30473">
    <property type="entry name" value="PROTEIN PHOH"/>
    <property type="match status" value="1"/>
</dbReference>
<evidence type="ECO:0000256" key="3">
    <source>
        <dbReference type="ARBA" id="ARBA00022490"/>
    </source>
</evidence>
<proteinExistence type="inferred from homology"/>
<dbReference type="GO" id="GO:0005524">
    <property type="term" value="F:ATP binding"/>
    <property type="evidence" value="ECO:0007669"/>
    <property type="project" value="UniProtKB-KW"/>
</dbReference>
<dbReference type="Pfam" id="PF02562">
    <property type="entry name" value="PhoH"/>
    <property type="match status" value="1"/>
</dbReference>
<comment type="similarity">
    <text evidence="2">Belongs to the PhoH family.</text>
</comment>
<protein>
    <recommendedName>
        <fullName evidence="6">PhoH-like protein</fullName>
    </recommendedName>
</protein>
<keyword evidence="4" id="KW-0547">Nucleotide-binding</keyword>
<dbReference type="SUPFAM" id="SSF52540">
    <property type="entry name" value="P-loop containing nucleoside triphosphate hydrolases"/>
    <property type="match status" value="1"/>
</dbReference>
<name>A0A512H7G6_9PROT</name>
<sequence length="321" mass="35023">MSAPVSTQVSRAFADNGALQAVSGVGNENLDRLEQVLGVVVGTRGNQVTVSGPNDRVQTAWTALESLYGRAGTGAVLEPADVDAAVRLAGEESLPVRTVRTRKLEIRPRSATQATYIEAMTGHELVFGLGPAGTGKTFLAVAMAVSLFLQRRVERIILSRPAVEAGERIGFLPGDMRDKIDPYLRPMYDALYAMLPGDEVAKRLEAGEFEIAPLAFMRGRTLARAFVILDEAQNTTPTQMKMFLTRLGEQSRMVITGDLTQVDLPLGARSGLRDALEVLAHEADIPKVVFTDKDVVRHDLVTRIVRAYDRRDGSLETRHAR</sequence>
<dbReference type="GO" id="GO:0005829">
    <property type="term" value="C:cytosol"/>
    <property type="evidence" value="ECO:0007669"/>
    <property type="project" value="TreeGrafter"/>
</dbReference>
<comment type="caution">
    <text evidence="8">The sequence shown here is derived from an EMBL/GenBank/DDBJ whole genome shotgun (WGS) entry which is preliminary data.</text>
</comment>
<dbReference type="Proteomes" id="UP000321567">
    <property type="component" value="Unassembled WGS sequence"/>
</dbReference>
<feature type="domain" description="PhoH-like protein" evidence="7">
    <location>
        <begin position="106"/>
        <end position="309"/>
    </location>
</feature>
<evidence type="ECO:0000313" key="9">
    <source>
        <dbReference type="Proteomes" id="UP000321567"/>
    </source>
</evidence>
<dbReference type="InterPro" id="IPR027417">
    <property type="entry name" value="P-loop_NTPase"/>
</dbReference>
<gene>
    <name evidence="8" type="ORF">ROR02_15120</name>
</gene>
<evidence type="ECO:0000256" key="4">
    <source>
        <dbReference type="ARBA" id="ARBA00022741"/>
    </source>
</evidence>
<dbReference type="Gene3D" id="3.40.50.300">
    <property type="entry name" value="P-loop containing nucleotide triphosphate hydrolases"/>
    <property type="match status" value="1"/>
</dbReference>
<organism evidence="8 9">
    <name type="scientific">Pararhodospirillum oryzae</name>
    <dbReference type="NCBI Taxonomy" id="478448"/>
    <lineage>
        <taxon>Bacteria</taxon>
        <taxon>Pseudomonadati</taxon>
        <taxon>Pseudomonadota</taxon>
        <taxon>Alphaproteobacteria</taxon>
        <taxon>Rhodospirillales</taxon>
        <taxon>Rhodospirillaceae</taxon>
        <taxon>Pararhodospirillum</taxon>
    </lineage>
</organism>
<keyword evidence="3" id="KW-0963">Cytoplasm</keyword>
<accession>A0A512H7G6</accession>
<dbReference type="PANTHER" id="PTHR30473:SF1">
    <property type="entry name" value="PHOH-LIKE PROTEIN"/>
    <property type="match status" value="1"/>
</dbReference>
<reference evidence="8 9" key="1">
    <citation type="submission" date="2019-07" db="EMBL/GenBank/DDBJ databases">
        <title>Whole genome shotgun sequence of Rhodospirillum oryzae NBRC 107573.</title>
        <authorList>
            <person name="Hosoyama A."/>
            <person name="Uohara A."/>
            <person name="Ohji S."/>
            <person name="Ichikawa N."/>
        </authorList>
    </citation>
    <scope>NUCLEOTIDE SEQUENCE [LARGE SCALE GENOMIC DNA]</scope>
    <source>
        <strain evidence="8 9">NBRC 107573</strain>
    </source>
</reference>
<dbReference type="AlphaFoldDB" id="A0A512H7G6"/>
<evidence type="ECO:0000256" key="5">
    <source>
        <dbReference type="ARBA" id="ARBA00022840"/>
    </source>
</evidence>
<evidence type="ECO:0000256" key="2">
    <source>
        <dbReference type="ARBA" id="ARBA00010393"/>
    </source>
</evidence>
<evidence type="ECO:0000259" key="7">
    <source>
        <dbReference type="Pfam" id="PF02562"/>
    </source>
</evidence>